<organism evidence="5 6">
    <name type="scientific">Mycena albidolilacea</name>
    <dbReference type="NCBI Taxonomy" id="1033008"/>
    <lineage>
        <taxon>Eukaryota</taxon>
        <taxon>Fungi</taxon>
        <taxon>Dikarya</taxon>
        <taxon>Basidiomycota</taxon>
        <taxon>Agaricomycotina</taxon>
        <taxon>Agaricomycetes</taxon>
        <taxon>Agaricomycetidae</taxon>
        <taxon>Agaricales</taxon>
        <taxon>Marasmiineae</taxon>
        <taxon>Mycenaceae</taxon>
        <taxon>Mycena</taxon>
    </lineage>
</organism>
<proteinExistence type="predicted"/>
<keyword evidence="1" id="KW-1133">Transmembrane helix</keyword>
<protein>
    <recommendedName>
        <fullName evidence="7">Integral membrane protein</fullName>
    </recommendedName>
</protein>
<accession>A0AAD6ZU93</accession>
<dbReference type="InterPro" id="IPR018825">
    <property type="entry name" value="DUF2427"/>
</dbReference>
<name>A0AAD6ZU93_9AGAR</name>
<sequence length="602" mass="67221">MRGMHPLRLVFATSFVLAYVASSAGASVESLRSGEWAEFSRRNGDAHAHHGVAPLLQLNETEVTLHHQPTPPSYYTIDWDNLEQPESRHPGLIITHALFMSLAFFFFLPMSIMMRSLKHSWHGVAVLGFYASFALACGASSVYRKLTPDMYPGSTHASQSYKIFAVALVLTLIDMLGALRCVVTYLRGAKQYTLKGIVRALWGREDCELRVHPEYIALISEAPESIDNPKENCQSFDAPHSHYAEDFNREDPEQRRNHLRTYSNVSDGTLLDPLSPNFEETQHDITLSPRISLLCRIGRATYSATERALVLAGFAMFLSGIVVYTGGCREKYFDGCLAHLIKGGIFWCYGLISFARFLGWSSQRGWARNRAPSAGYPTPEMVESTVIFLYGATNTWMERFSANPGDPFTIKQVQHIGIAVSHHFSILCRMAIESKTVRKWLSTLGADPSESVSKPEDHTSFNPVPALVISVTGAVMGAHFQTYLFQVQIHALWGNLLIAFGLLRCLTYFFLWVAPVRSTLPSRPPTELLGSFFLTCGGLSFMFSTEEVTLMAMRRGRDDIMMFAITAVAITFLAFNWTIGVVGFHGWLKTRTTRSALYPSSA</sequence>
<feature type="domain" description="Protein YTP1-like C-terminal" evidence="4">
    <location>
        <begin position="313"/>
        <end position="583"/>
    </location>
</feature>
<dbReference type="AlphaFoldDB" id="A0AAD6ZU93"/>
<feature type="transmembrane region" description="Helical" evidence="1">
    <location>
        <begin position="491"/>
        <end position="514"/>
    </location>
</feature>
<evidence type="ECO:0000256" key="2">
    <source>
        <dbReference type="SAM" id="SignalP"/>
    </source>
</evidence>
<dbReference type="EMBL" id="JARIHO010000027">
    <property type="protein sequence ID" value="KAJ7339886.1"/>
    <property type="molecule type" value="Genomic_DNA"/>
</dbReference>
<feature type="signal peptide" evidence="2">
    <location>
        <begin position="1"/>
        <end position="25"/>
    </location>
</feature>
<evidence type="ECO:0000259" key="3">
    <source>
        <dbReference type="Pfam" id="PF10348"/>
    </source>
</evidence>
<dbReference type="InterPro" id="IPR018827">
    <property type="entry name" value="YTP1_C"/>
</dbReference>
<evidence type="ECO:0000313" key="6">
    <source>
        <dbReference type="Proteomes" id="UP001218218"/>
    </source>
</evidence>
<feature type="transmembrane region" description="Helical" evidence="1">
    <location>
        <begin position="526"/>
        <end position="543"/>
    </location>
</feature>
<feature type="transmembrane region" description="Helical" evidence="1">
    <location>
        <begin position="339"/>
        <end position="358"/>
    </location>
</feature>
<keyword evidence="6" id="KW-1185">Reference proteome</keyword>
<reference evidence="5" key="1">
    <citation type="submission" date="2023-03" db="EMBL/GenBank/DDBJ databases">
        <title>Massive genome expansion in bonnet fungi (Mycena s.s.) driven by repeated elements and novel gene families across ecological guilds.</title>
        <authorList>
            <consortium name="Lawrence Berkeley National Laboratory"/>
            <person name="Harder C.B."/>
            <person name="Miyauchi S."/>
            <person name="Viragh M."/>
            <person name="Kuo A."/>
            <person name="Thoen E."/>
            <person name="Andreopoulos B."/>
            <person name="Lu D."/>
            <person name="Skrede I."/>
            <person name="Drula E."/>
            <person name="Henrissat B."/>
            <person name="Morin E."/>
            <person name="Kohler A."/>
            <person name="Barry K."/>
            <person name="LaButti K."/>
            <person name="Morin E."/>
            <person name="Salamov A."/>
            <person name="Lipzen A."/>
            <person name="Mereny Z."/>
            <person name="Hegedus B."/>
            <person name="Baldrian P."/>
            <person name="Stursova M."/>
            <person name="Weitz H."/>
            <person name="Taylor A."/>
            <person name="Grigoriev I.V."/>
            <person name="Nagy L.G."/>
            <person name="Martin F."/>
            <person name="Kauserud H."/>
        </authorList>
    </citation>
    <scope>NUCLEOTIDE SEQUENCE</scope>
    <source>
        <strain evidence="5">CBHHK002</strain>
    </source>
</reference>
<feature type="domain" description="DUF2427" evidence="3">
    <location>
        <begin position="87"/>
        <end position="169"/>
    </location>
</feature>
<keyword evidence="1" id="KW-0472">Membrane</keyword>
<gene>
    <name evidence="5" type="ORF">DFH08DRAFT_748390</name>
</gene>
<feature type="non-terminal residue" evidence="5">
    <location>
        <position position="1"/>
    </location>
</feature>
<feature type="transmembrane region" description="Helical" evidence="1">
    <location>
        <begin position="92"/>
        <end position="112"/>
    </location>
</feature>
<evidence type="ECO:0000259" key="4">
    <source>
        <dbReference type="Pfam" id="PF10355"/>
    </source>
</evidence>
<evidence type="ECO:0008006" key="7">
    <source>
        <dbReference type="Google" id="ProtNLM"/>
    </source>
</evidence>
<feature type="transmembrane region" description="Helical" evidence="1">
    <location>
        <begin position="563"/>
        <end position="588"/>
    </location>
</feature>
<evidence type="ECO:0000313" key="5">
    <source>
        <dbReference type="EMBL" id="KAJ7339886.1"/>
    </source>
</evidence>
<evidence type="ECO:0000256" key="1">
    <source>
        <dbReference type="SAM" id="Phobius"/>
    </source>
</evidence>
<dbReference type="Pfam" id="PF10355">
    <property type="entry name" value="Ytp1"/>
    <property type="match status" value="1"/>
</dbReference>
<dbReference type="PANTHER" id="PTHR31685:SF3">
    <property type="entry name" value="INTEGRAL MEMBRANE PROTEIN (AFU_ORTHOLOGUE AFUA_6G12730)"/>
    <property type="match status" value="1"/>
</dbReference>
<dbReference type="PANTHER" id="PTHR31685">
    <property type="entry name" value="INTEGRAL MEMBRANE PROTEIN (AFU_ORTHOLOGUE AFUA_6G12730)-RELATED"/>
    <property type="match status" value="1"/>
</dbReference>
<feature type="transmembrane region" description="Helical" evidence="1">
    <location>
        <begin position="308"/>
        <end position="327"/>
    </location>
</feature>
<keyword evidence="2" id="KW-0732">Signal</keyword>
<feature type="chain" id="PRO_5042261918" description="Integral membrane protein" evidence="2">
    <location>
        <begin position="26"/>
        <end position="602"/>
    </location>
</feature>
<feature type="transmembrane region" description="Helical" evidence="1">
    <location>
        <begin position="124"/>
        <end position="143"/>
    </location>
</feature>
<comment type="caution">
    <text evidence="5">The sequence shown here is derived from an EMBL/GenBank/DDBJ whole genome shotgun (WGS) entry which is preliminary data.</text>
</comment>
<dbReference type="Pfam" id="PF10348">
    <property type="entry name" value="DUF2427"/>
    <property type="match status" value="1"/>
</dbReference>
<feature type="transmembrane region" description="Helical" evidence="1">
    <location>
        <begin position="163"/>
        <end position="186"/>
    </location>
</feature>
<dbReference type="Proteomes" id="UP001218218">
    <property type="component" value="Unassembled WGS sequence"/>
</dbReference>
<keyword evidence="1" id="KW-0812">Transmembrane</keyword>